<dbReference type="RefSeq" id="WP_226280746.1">
    <property type="nucleotide sequence ID" value="NZ_CP151651.1"/>
</dbReference>
<protein>
    <submittedName>
        <fullName evidence="1">Uncharacterized protein</fullName>
    </submittedName>
</protein>
<keyword evidence="2" id="KW-1185">Reference proteome</keyword>
<evidence type="ECO:0000313" key="2">
    <source>
        <dbReference type="Proteomes" id="UP001472074"/>
    </source>
</evidence>
<name>A0ABZ2ZEK8_9BACI</name>
<accession>A0ABZ2ZEK8</accession>
<gene>
    <name evidence="1" type="ORF">AADC60_17040</name>
</gene>
<dbReference type="Proteomes" id="UP001472074">
    <property type="component" value="Chromosome"/>
</dbReference>
<proteinExistence type="predicted"/>
<evidence type="ECO:0000313" key="1">
    <source>
        <dbReference type="EMBL" id="WZP05791.1"/>
    </source>
</evidence>
<dbReference type="EMBL" id="CP151651">
    <property type="protein sequence ID" value="WZP05791.1"/>
    <property type="molecule type" value="Genomic_DNA"/>
</dbReference>
<reference evidence="1 2" key="1">
    <citation type="submission" date="2024-04" db="EMBL/GenBank/DDBJ databases">
        <title>Screening of coral probiotics and analysis of their probiotic properties.</title>
        <authorList>
            <person name="Wang S."/>
        </authorList>
    </citation>
    <scope>NUCLEOTIDE SEQUENCE [LARGE SCALE GENOMIC DNA]</scope>
    <source>
        <strain evidence="1 2">GXU-Z9</strain>
    </source>
</reference>
<sequence length="57" mass="6722">MEPFYYSPGVKFLLVSQSDEKVKVMYNSNAQSLRLPVIGMRPPFYCHPTYKQYYPVI</sequence>
<organism evidence="1 2">
    <name type="scientific">Cytobacillus pseudoceanisediminis</name>
    <dbReference type="NCBI Taxonomy" id="3051614"/>
    <lineage>
        <taxon>Bacteria</taxon>
        <taxon>Bacillati</taxon>
        <taxon>Bacillota</taxon>
        <taxon>Bacilli</taxon>
        <taxon>Bacillales</taxon>
        <taxon>Bacillaceae</taxon>
        <taxon>Cytobacillus</taxon>
    </lineage>
</organism>